<dbReference type="PROSITE" id="PS51257">
    <property type="entry name" value="PROKAR_LIPOPROTEIN"/>
    <property type="match status" value="1"/>
</dbReference>
<feature type="chain" id="PRO_5009108299" description="NlpC/P60 domain-containing protein" evidence="5">
    <location>
        <begin position="33"/>
        <end position="166"/>
    </location>
</feature>
<dbReference type="Pfam" id="PF00877">
    <property type="entry name" value="NLPC_P60"/>
    <property type="match status" value="1"/>
</dbReference>
<comment type="similarity">
    <text evidence="1">Belongs to the peptidase C40 family.</text>
</comment>
<keyword evidence="4" id="KW-0788">Thiol protease</keyword>
<dbReference type="EMBL" id="CP017415">
    <property type="protein sequence ID" value="AOU97657.1"/>
    <property type="molecule type" value="Genomic_DNA"/>
</dbReference>
<evidence type="ECO:0000259" key="6">
    <source>
        <dbReference type="PROSITE" id="PS51935"/>
    </source>
</evidence>
<protein>
    <recommendedName>
        <fullName evidence="6">NlpC/P60 domain-containing protein</fullName>
    </recommendedName>
</protein>
<dbReference type="InterPro" id="IPR051202">
    <property type="entry name" value="Peptidase_C40"/>
</dbReference>
<organism evidence="7 8">
    <name type="scientific">Acidihalobacter yilgarnensis</name>
    <dbReference type="NCBI Taxonomy" id="2819280"/>
    <lineage>
        <taxon>Bacteria</taxon>
        <taxon>Pseudomonadati</taxon>
        <taxon>Pseudomonadota</taxon>
        <taxon>Gammaproteobacteria</taxon>
        <taxon>Chromatiales</taxon>
        <taxon>Ectothiorhodospiraceae</taxon>
        <taxon>Acidihalobacter</taxon>
    </lineage>
</organism>
<evidence type="ECO:0000256" key="2">
    <source>
        <dbReference type="ARBA" id="ARBA00022670"/>
    </source>
</evidence>
<name>A0A1D8IMF3_9GAMM</name>
<keyword evidence="2" id="KW-0645">Protease</keyword>
<dbReference type="GO" id="GO:0006508">
    <property type="term" value="P:proteolysis"/>
    <property type="evidence" value="ECO:0007669"/>
    <property type="project" value="UniProtKB-KW"/>
</dbReference>
<feature type="signal peptide" evidence="5">
    <location>
        <begin position="1"/>
        <end position="32"/>
    </location>
</feature>
<dbReference type="AlphaFoldDB" id="A0A1D8IMF3"/>
<dbReference type="Proteomes" id="UP000095401">
    <property type="component" value="Chromosome"/>
</dbReference>
<dbReference type="SUPFAM" id="SSF54001">
    <property type="entry name" value="Cysteine proteinases"/>
    <property type="match status" value="1"/>
</dbReference>
<accession>A0A1D8IMF3</accession>
<sequence length="166" mass="18499">MTRRAPLAAFSLLAVALLLGGCATTPPLNMRAAPSSTPHGHGDRQRLVRLLHEAVGTPYRYGGDTPRSGFDCSGLVYWASREAGYAGVPRTVREQYRQLRHVPLNQLRPGDVLFFRFRRGPPTHDGIYIGHGRFIHSPATGDHVSIERLNSRFWSRHLIAAARLPR</sequence>
<dbReference type="RefSeq" id="WP_070078042.1">
    <property type="nucleotide sequence ID" value="NZ_CP017415.1"/>
</dbReference>
<dbReference type="PROSITE" id="PS51935">
    <property type="entry name" value="NLPC_P60"/>
    <property type="match status" value="1"/>
</dbReference>
<dbReference type="InterPro" id="IPR000064">
    <property type="entry name" value="NLP_P60_dom"/>
</dbReference>
<evidence type="ECO:0000313" key="7">
    <source>
        <dbReference type="EMBL" id="AOU97657.1"/>
    </source>
</evidence>
<evidence type="ECO:0000313" key="8">
    <source>
        <dbReference type="Proteomes" id="UP000095401"/>
    </source>
</evidence>
<feature type="domain" description="NlpC/P60" evidence="6">
    <location>
        <begin position="41"/>
        <end position="165"/>
    </location>
</feature>
<gene>
    <name evidence="7" type="ORF">BI364_06520</name>
</gene>
<keyword evidence="8" id="KW-1185">Reference proteome</keyword>
<dbReference type="Gene3D" id="3.90.1720.10">
    <property type="entry name" value="endopeptidase domain like (from Nostoc punctiforme)"/>
    <property type="match status" value="1"/>
</dbReference>
<dbReference type="GO" id="GO:0008234">
    <property type="term" value="F:cysteine-type peptidase activity"/>
    <property type="evidence" value="ECO:0007669"/>
    <property type="project" value="UniProtKB-KW"/>
</dbReference>
<evidence type="ECO:0000256" key="4">
    <source>
        <dbReference type="ARBA" id="ARBA00022807"/>
    </source>
</evidence>
<dbReference type="KEGG" id="aprs:BI364_06520"/>
<keyword evidence="3" id="KW-0378">Hydrolase</keyword>
<evidence type="ECO:0000256" key="5">
    <source>
        <dbReference type="SAM" id="SignalP"/>
    </source>
</evidence>
<evidence type="ECO:0000256" key="1">
    <source>
        <dbReference type="ARBA" id="ARBA00007074"/>
    </source>
</evidence>
<dbReference type="PANTHER" id="PTHR47053">
    <property type="entry name" value="MUREIN DD-ENDOPEPTIDASE MEPH-RELATED"/>
    <property type="match status" value="1"/>
</dbReference>
<dbReference type="InterPro" id="IPR038765">
    <property type="entry name" value="Papain-like_cys_pep_sf"/>
</dbReference>
<reference evidence="8" key="1">
    <citation type="submission" date="2016-09" db="EMBL/GenBank/DDBJ databases">
        <title>Acidihalobacter prosperus F5.</title>
        <authorList>
            <person name="Khaleque H.N."/>
            <person name="Ramsay J.P."/>
            <person name="Kaksonen A.H."/>
            <person name="Boxall N.J."/>
            <person name="Watkin E.L.J."/>
        </authorList>
    </citation>
    <scope>NUCLEOTIDE SEQUENCE [LARGE SCALE GENOMIC DNA]</scope>
    <source>
        <strain evidence="8">F5</strain>
    </source>
</reference>
<proteinExistence type="inferred from homology"/>
<evidence type="ECO:0000256" key="3">
    <source>
        <dbReference type="ARBA" id="ARBA00022801"/>
    </source>
</evidence>
<dbReference type="PANTHER" id="PTHR47053:SF1">
    <property type="entry name" value="MUREIN DD-ENDOPEPTIDASE MEPH-RELATED"/>
    <property type="match status" value="1"/>
</dbReference>
<keyword evidence="5" id="KW-0732">Signal</keyword>